<dbReference type="OrthoDB" id="272049at2"/>
<dbReference type="Pfam" id="PF05523">
    <property type="entry name" value="FdtA"/>
    <property type="match status" value="1"/>
</dbReference>
<dbReference type="STRING" id="887062.HGR_06831"/>
<name>F3KSD7_9BURK</name>
<organism evidence="2 3">
    <name type="scientific">Hylemonella gracilis ATCC 19624</name>
    <dbReference type="NCBI Taxonomy" id="887062"/>
    <lineage>
        <taxon>Bacteria</taxon>
        <taxon>Pseudomonadati</taxon>
        <taxon>Pseudomonadota</taxon>
        <taxon>Betaproteobacteria</taxon>
        <taxon>Burkholderiales</taxon>
        <taxon>Comamonadaceae</taxon>
        <taxon>Hylemonella</taxon>
    </lineage>
</organism>
<sequence length="126" mass="14458">MATVLTLPTSRGDSRGFLTVLEKQLPFAIKRIFYIYGVPSEDVVRGGHRHVNNFQAAICVKGSCTFRLNRRKGEWEDVVLSRPDQVLLVPPEDWHEMLHFSSDCVLLVLASENYSEDDYIHESYDD</sequence>
<reference evidence="2 3" key="1">
    <citation type="journal article" date="2011" name="EMBO J.">
        <title>Structural diversity of bacterial flagellar motors.</title>
        <authorList>
            <person name="Chen S."/>
            <person name="Beeby M."/>
            <person name="Murphy G.E."/>
            <person name="Leadbetter J.R."/>
            <person name="Hendrixson D.R."/>
            <person name="Briegel A."/>
            <person name="Li Z."/>
            <person name="Shi J."/>
            <person name="Tocheva E.I."/>
            <person name="Muller A."/>
            <person name="Dobro M.J."/>
            <person name="Jensen G.J."/>
        </authorList>
    </citation>
    <scope>NUCLEOTIDE SEQUENCE [LARGE SCALE GENOMIC DNA]</scope>
    <source>
        <strain evidence="2 3">ATCC 19624</strain>
    </source>
</reference>
<evidence type="ECO:0000313" key="3">
    <source>
        <dbReference type="Proteomes" id="UP000016368"/>
    </source>
</evidence>
<proteinExistence type="predicted"/>
<comment type="caution">
    <text evidence="2">The sequence shown here is derived from an EMBL/GenBank/DDBJ whole genome shotgun (WGS) entry which is preliminary data.</text>
</comment>
<evidence type="ECO:0000313" key="2">
    <source>
        <dbReference type="EMBL" id="EGI77331.1"/>
    </source>
</evidence>
<evidence type="ECO:0000259" key="1">
    <source>
        <dbReference type="Pfam" id="PF05523"/>
    </source>
</evidence>
<dbReference type="eggNOG" id="COG1898">
    <property type="taxonomic scope" value="Bacteria"/>
</dbReference>
<dbReference type="Proteomes" id="UP000016368">
    <property type="component" value="Unassembled WGS sequence"/>
</dbReference>
<feature type="domain" description="Sugar 3,4-ketoisomerase QdtA cupin" evidence="1">
    <location>
        <begin position="7"/>
        <end position="122"/>
    </location>
</feature>
<dbReference type="Gene3D" id="2.60.120.10">
    <property type="entry name" value="Jelly Rolls"/>
    <property type="match status" value="1"/>
</dbReference>
<dbReference type="InterPro" id="IPR008894">
    <property type="entry name" value="QdtA_cupin_dom"/>
</dbReference>
<protein>
    <submittedName>
        <fullName evidence="2">WxcM-like domain-containing protein</fullName>
    </submittedName>
</protein>
<dbReference type="InterPro" id="IPR011051">
    <property type="entry name" value="RmlC_Cupin_sf"/>
</dbReference>
<dbReference type="EMBL" id="AEGR01000050">
    <property type="protein sequence ID" value="EGI77331.1"/>
    <property type="molecule type" value="Genomic_DNA"/>
</dbReference>
<dbReference type="CDD" id="cd20292">
    <property type="entry name" value="cupin_QdtA-like"/>
    <property type="match status" value="1"/>
</dbReference>
<dbReference type="SUPFAM" id="SSF51182">
    <property type="entry name" value="RmlC-like cupins"/>
    <property type="match status" value="1"/>
</dbReference>
<dbReference type="InterPro" id="IPR014710">
    <property type="entry name" value="RmlC-like_jellyroll"/>
</dbReference>
<dbReference type="AlphaFoldDB" id="F3KSD7"/>
<gene>
    <name evidence="2" type="ORF">HGR_06831</name>
</gene>
<dbReference type="RefSeq" id="WP_006297401.1">
    <property type="nucleotide sequence ID" value="NZ_AEGR01000050.1"/>
</dbReference>
<accession>F3KSD7</accession>
<keyword evidence="3" id="KW-1185">Reference proteome</keyword>